<feature type="domain" description="Endonuclease/exonuclease/phosphatase" evidence="2">
    <location>
        <begin position="32"/>
        <end position="383"/>
    </location>
</feature>
<evidence type="ECO:0000259" key="2">
    <source>
        <dbReference type="Pfam" id="PF03372"/>
    </source>
</evidence>
<dbReference type="InterPro" id="IPR036691">
    <property type="entry name" value="Endo/exonu/phosph_ase_sf"/>
</dbReference>
<protein>
    <submittedName>
        <fullName evidence="3">Endonuclease/exonuclease/phosphatase family protein</fullName>
    </submittedName>
</protein>
<feature type="signal peptide" evidence="1">
    <location>
        <begin position="1"/>
        <end position="21"/>
    </location>
</feature>
<name>A0ABT7PCG1_9BACT</name>
<keyword evidence="4" id="KW-1185">Reference proteome</keyword>
<keyword evidence="3" id="KW-0378">Hydrolase</keyword>
<evidence type="ECO:0000313" key="4">
    <source>
        <dbReference type="Proteomes" id="UP001239462"/>
    </source>
</evidence>
<evidence type="ECO:0000313" key="3">
    <source>
        <dbReference type="EMBL" id="MDM4014174.1"/>
    </source>
</evidence>
<keyword evidence="3" id="KW-0255">Endonuclease</keyword>
<accession>A0ABT7PCG1</accession>
<dbReference type="Proteomes" id="UP001239462">
    <property type="component" value="Unassembled WGS sequence"/>
</dbReference>
<dbReference type="RefSeq" id="WP_289161932.1">
    <property type="nucleotide sequence ID" value="NZ_JASZZN010000001.1"/>
</dbReference>
<evidence type="ECO:0000256" key="1">
    <source>
        <dbReference type="SAM" id="SignalP"/>
    </source>
</evidence>
<dbReference type="EMBL" id="JASZZN010000001">
    <property type="protein sequence ID" value="MDM4014174.1"/>
    <property type="molecule type" value="Genomic_DNA"/>
</dbReference>
<keyword evidence="1" id="KW-0732">Signal</keyword>
<dbReference type="SUPFAM" id="SSF56219">
    <property type="entry name" value="DNase I-like"/>
    <property type="match status" value="1"/>
</dbReference>
<dbReference type="Pfam" id="PF03372">
    <property type="entry name" value="Exo_endo_phos"/>
    <property type="match status" value="1"/>
</dbReference>
<dbReference type="Gene3D" id="3.60.10.10">
    <property type="entry name" value="Endonuclease/exonuclease/phosphatase"/>
    <property type="match status" value="1"/>
</dbReference>
<organism evidence="3 4">
    <name type="scientific">Roseiconus lacunae</name>
    <dbReference type="NCBI Taxonomy" id="2605694"/>
    <lineage>
        <taxon>Bacteria</taxon>
        <taxon>Pseudomonadati</taxon>
        <taxon>Planctomycetota</taxon>
        <taxon>Planctomycetia</taxon>
        <taxon>Pirellulales</taxon>
        <taxon>Pirellulaceae</taxon>
        <taxon>Roseiconus</taxon>
    </lineage>
</organism>
<keyword evidence="3" id="KW-0540">Nuclease</keyword>
<sequence length="393" mass="43996">MILRLLACALMTGLSFSTALSQQDAPQRIRIATYNVSLYGKEAAEIRQRLSSADDTQAKDIARVVQTVRPDILLVNELDYDKDAQVATLLAKNYFAVGQSVADNETLRGIDYPYVYSAPSNTGVDSSLDLNKDGQLQTANDAFGYGIYPGQYAMTIYSRFPIQNDQRRTFQTLKWSAMPGAIRPSSEGASYYRDSIWRQLRLSSKNHLDVPVQVGKQTIHVLASHPTPPVFDGPEDRNGARNHDEVMFWVHYIDAKSQDADSTWIVDDLGNVGGLSSIEPFVVMGDLNADPVDGNSRREAIRQLISHPRVNDVEPKATEEAISTRRSRYRGRGDLATKTADWGRNLMRVDYVLPSVHLNVVGSGVFWPGDDDPREKWIRASDHRLVWIEVQLP</sequence>
<feature type="chain" id="PRO_5045526785" evidence="1">
    <location>
        <begin position="22"/>
        <end position="393"/>
    </location>
</feature>
<reference evidence="3 4" key="1">
    <citation type="submission" date="2023-06" db="EMBL/GenBank/DDBJ databases">
        <title>Roseiconus lacunae JC819 isolated from Gulf of Mannar region, Tamil Nadu.</title>
        <authorList>
            <person name="Pk S."/>
            <person name="Ch S."/>
            <person name="Ch V.R."/>
        </authorList>
    </citation>
    <scope>NUCLEOTIDE SEQUENCE [LARGE SCALE GENOMIC DNA]</scope>
    <source>
        <strain evidence="3 4">JC819</strain>
    </source>
</reference>
<comment type="caution">
    <text evidence="3">The sequence shown here is derived from an EMBL/GenBank/DDBJ whole genome shotgun (WGS) entry which is preliminary data.</text>
</comment>
<gene>
    <name evidence="3" type="ORF">QTN89_01945</name>
</gene>
<dbReference type="InterPro" id="IPR005135">
    <property type="entry name" value="Endo/exonuclease/phosphatase"/>
</dbReference>
<dbReference type="GO" id="GO:0004519">
    <property type="term" value="F:endonuclease activity"/>
    <property type="evidence" value="ECO:0007669"/>
    <property type="project" value="UniProtKB-KW"/>
</dbReference>
<proteinExistence type="predicted"/>